<dbReference type="EMBL" id="SWJQ01000013">
    <property type="protein sequence ID" value="TRZ26460.1"/>
    <property type="molecule type" value="Genomic_DNA"/>
</dbReference>
<comment type="caution">
    <text evidence="2">The sequence shown here is derived from an EMBL/GenBank/DDBJ whole genome shotgun (WGS) entry which is preliminary data.</text>
</comment>
<name>A0A8K1GW15_9PASS</name>
<proteinExistence type="predicted"/>
<evidence type="ECO:0000313" key="3">
    <source>
        <dbReference type="Proteomes" id="UP000796761"/>
    </source>
</evidence>
<evidence type="ECO:0000256" key="1">
    <source>
        <dbReference type="SAM" id="MobiDB-lite"/>
    </source>
</evidence>
<organism evidence="2 3">
    <name type="scientific">Zosterops borbonicus</name>
    <dbReference type="NCBI Taxonomy" id="364589"/>
    <lineage>
        <taxon>Eukaryota</taxon>
        <taxon>Metazoa</taxon>
        <taxon>Chordata</taxon>
        <taxon>Craniata</taxon>
        <taxon>Vertebrata</taxon>
        <taxon>Euteleostomi</taxon>
        <taxon>Archelosauria</taxon>
        <taxon>Archosauria</taxon>
        <taxon>Dinosauria</taxon>
        <taxon>Saurischia</taxon>
        <taxon>Theropoda</taxon>
        <taxon>Coelurosauria</taxon>
        <taxon>Aves</taxon>
        <taxon>Neognathae</taxon>
        <taxon>Neoaves</taxon>
        <taxon>Telluraves</taxon>
        <taxon>Australaves</taxon>
        <taxon>Passeriformes</taxon>
        <taxon>Sylvioidea</taxon>
        <taxon>Zosteropidae</taxon>
        <taxon>Zosterops</taxon>
    </lineage>
</organism>
<feature type="compositionally biased region" description="Polar residues" evidence="1">
    <location>
        <begin position="75"/>
        <end position="90"/>
    </location>
</feature>
<accession>A0A8K1GW15</accession>
<sequence>MPLRQRMCEENKANPISQPASPLPSWPEDQQLSDWEEYSKVDLYSLREVEGYKEPSDWEECIGQELSEEEDSVVQDFSTGNGNRPCVQSSWEDDSDNELTRDNWEHVSFQSFGVKPLLREEDEWDELSVLELSEQEDKEQRLGCFAEDGLLVPVPREVWVEPQAFEPCPQVLFRAWPPHHPVPALQSCSSPSAPQLPVKGPHKKRPSRVRWVLWAMCNLFCPWPCLPSQPED</sequence>
<feature type="compositionally biased region" description="Basic and acidic residues" evidence="1">
    <location>
        <begin position="1"/>
        <end position="12"/>
    </location>
</feature>
<keyword evidence="3" id="KW-1185">Reference proteome</keyword>
<protein>
    <submittedName>
        <fullName evidence="2">Uncharacterized protein</fullName>
    </submittedName>
</protein>
<feature type="region of interest" description="Disordered" evidence="1">
    <location>
        <begin position="69"/>
        <end position="97"/>
    </location>
</feature>
<dbReference type="OrthoDB" id="9214450at2759"/>
<dbReference type="AlphaFoldDB" id="A0A8K1GW15"/>
<gene>
    <name evidence="2" type="ORF">HGM15179_000617</name>
</gene>
<evidence type="ECO:0000313" key="2">
    <source>
        <dbReference type="EMBL" id="TRZ26460.1"/>
    </source>
</evidence>
<reference evidence="2" key="1">
    <citation type="submission" date="2019-04" db="EMBL/GenBank/DDBJ databases">
        <title>Genome assembly of Zosterops borbonicus 15179.</title>
        <authorList>
            <person name="Leroy T."/>
            <person name="Anselmetti Y."/>
            <person name="Tilak M.-K."/>
            <person name="Nabholz B."/>
        </authorList>
    </citation>
    <scope>NUCLEOTIDE SEQUENCE</scope>
    <source>
        <strain evidence="2">HGM_15179</strain>
        <tissue evidence="2">Muscle</tissue>
    </source>
</reference>
<feature type="region of interest" description="Disordered" evidence="1">
    <location>
        <begin position="1"/>
        <end position="30"/>
    </location>
</feature>
<dbReference type="Proteomes" id="UP000796761">
    <property type="component" value="Unassembled WGS sequence"/>
</dbReference>